<evidence type="ECO:0000259" key="7">
    <source>
        <dbReference type="Pfam" id="PF14322"/>
    </source>
</evidence>
<dbReference type="InterPro" id="IPR033985">
    <property type="entry name" value="SusD-like_N"/>
</dbReference>
<name>A0A1G7H2E5_9SPHI</name>
<evidence type="ECO:0000313" key="8">
    <source>
        <dbReference type="EMBL" id="SDE94484.1"/>
    </source>
</evidence>
<feature type="domain" description="RagB/SusD" evidence="6">
    <location>
        <begin position="342"/>
        <end position="453"/>
    </location>
</feature>
<evidence type="ECO:0000256" key="2">
    <source>
        <dbReference type="ARBA" id="ARBA00006275"/>
    </source>
</evidence>
<dbReference type="STRING" id="1391627.SAMN05216464_11125"/>
<keyword evidence="5" id="KW-0998">Cell outer membrane</keyword>
<accession>A0A1G7H2E5</accession>
<proteinExistence type="inferred from homology"/>
<sequence length="460" mass="51876">MKTIAILCISFILMLSIGCTKEFLDKKPSSAIVAPTTLEDLKSLLENVTVFASTTGLSQISADEYIVASDQSYNTLPTLTERNAYIWSKDMYQGEIGTDWNKSFQQIFYANSVLDVIGKSNFSDKQEANRVKGRACFVRAYAYYDLARNFCKVYTSQTANSDLGLPIRTESGVDIVKSRATLKQTFDQIISDLDIAGSLLDAPAPVYNKNQPSKAAVMALKARMYLYMGSYDDAEKSADTAMQIYKRLTDYNTISTTVDYPFSNSSEEVIYSSQQINSYAFLVSANSSIASYRVDSQLYNLYVGNDLRKKIFFKQKETGRYSVKRIYLGPGLYPFSGLATDELYLIKAECLARRKQTGDAMTFLNQLLINRYDKNTVYIPASASSPEQALAKVLEERKKELIFRSLRWSDLKRYNRDGANIVLTRSINGQNYTLPPNDPKYVFPIPDQEIALSGIEQNQR</sequence>
<dbReference type="EMBL" id="FNAI01000011">
    <property type="protein sequence ID" value="SDE94484.1"/>
    <property type="molecule type" value="Genomic_DNA"/>
</dbReference>
<evidence type="ECO:0000256" key="1">
    <source>
        <dbReference type="ARBA" id="ARBA00004442"/>
    </source>
</evidence>
<dbReference type="SUPFAM" id="SSF48452">
    <property type="entry name" value="TPR-like"/>
    <property type="match status" value="1"/>
</dbReference>
<keyword evidence="4" id="KW-0472">Membrane</keyword>
<reference evidence="8 9" key="1">
    <citation type="submission" date="2016-10" db="EMBL/GenBank/DDBJ databases">
        <authorList>
            <person name="de Groot N.N."/>
        </authorList>
    </citation>
    <scope>NUCLEOTIDE SEQUENCE [LARGE SCALE GENOMIC DNA]</scope>
    <source>
        <strain evidence="8 9">47C3B</strain>
    </source>
</reference>
<evidence type="ECO:0000259" key="6">
    <source>
        <dbReference type="Pfam" id="PF07980"/>
    </source>
</evidence>
<dbReference type="InterPro" id="IPR012944">
    <property type="entry name" value="SusD_RagB_dom"/>
</dbReference>
<comment type="subcellular location">
    <subcellularLocation>
        <location evidence="1">Cell outer membrane</location>
    </subcellularLocation>
</comment>
<keyword evidence="3" id="KW-0732">Signal</keyword>
<dbReference type="Pfam" id="PF07980">
    <property type="entry name" value="SusD_RagB"/>
    <property type="match status" value="1"/>
</dbReference>
<dbReference type="GO" id="GO:0009279">
    <property type="term" value="C:cell outer membrane"/>
    <property type="evidence" value="ECO:0007669"/>
    <property type="project" value="UniProtKB-SubCell"/>
</dbReference>
<feature type="domain" description="SusD-like N-terminal" evidence="7">
    <location>
        <begin position="22"/>
        <end position="226"/>
    </location>
</feature>
<comment type="similarity">
    <text evidence="2">Belongs to the SusD family.</text>
</comment>
<protein>
    <submittedName>
        <fullName evidence="8">SusD family protein</fullName>
    </submittedName>
</protein>
<dbReference type="PROSITE" id="PS51257">
    <property type="entry name" value="PROKAR_LIPOPROTEIN"/>
    <property type="match status" value="1"/>
</dbReference>
<evidence type="ECO:0000313" key="9">
    <source>
        <dbReference type="Proteomes" id="UP000199072"/>
    </source>
</evidence>
<evidence type="ECO:0000256" key="3">
    <source>
        <dbReference type="ARBA" id="ARBA00022729"/>
    </source>
</evidence>
<organism evidence="8 9">
    <name type="scientific">Mucilaginibacter pineti</name>
    <dbReference type="NCBI Taxonomy" id="1391627"/>
    <lineage>
        <taxon>Bacteria</taxon>
        <taxon>Pseudomonadati</taxon>
        <taxon>Bacteroidota</taxon>
        <taxon>Sphingobacteriia</taxon>
        <taxon>Sphingobacteriales</taxon>
        <taxon>Sphingobacteriaceae</taxon>
        <taxon>Mucilaginibacter</taxon>
    </lineage>
</organism>
<evidence type="ECO:0000256" key="5">
    <source>
        <dbReference type="ARBA" id="ARBA00023237"/>
    </source>
</evidence>
<dbReference type="InterPro" id="IPR011990">
    <property type="entry name" value="TPR-like_helical_dom_sf"/>
</dbReference>
<keyword evidence="9" id="KW-1185">Reference proteome</keyword>
<dbReference type="Pfam" id="PF14322">
    <property type="entry name" value="SusD-like_3"/>
    <property type="match status" value="1"/>
</dbReference>
<gene>
    <name evidence="8" type="ORF">SAMN05216464_11125</name>
</gene>
<evidence type="ECO:0000256" key="4">
    <source>
        <dbReference type="ARBA" id="ARBA00023136"/>
    </source>
</evidence>
<dbReference type="Proteomes" id="UP000199072">
    <property type="component" value="Unassembled WGS sequence"/>
</dbReference>
<dbReference type="Gene3D" id="1.25.40.390">
    <property type="match status" value="1"/>
</dbReference>
<dbReference type="OrthoDB" id="653598at2"/>
<dbReference type="AlphaFoldDB" id="A0A1G7H2E5"/>